<evidence type="ECO:0000313" key="1">
    <source>
        <dbReference type="EMBL" id="MFC5001181.1"/>
    </source>
</evidence>
<protein>
    <submittedName>
        <fullName evidence="1">Uncharacterized protein</fullName>
    </submittedName>
</protein>
<proteinExistence type="predicted"/>
<name>A0ABV9VXQ3_9ACTN</name>
<accession>A0ABV9VXQ3</accession>
<gene>
    <name evidence="1" type="ORF">ACFPIJ_25495</name>
</gene>
<dbReference type="RefSeq" id="WP_380117928.1">
    <property type="nucleotide sequence ID" value="NZ_JBHSIU010000030.1"/>
</dbReference>
<sequence>MRWRVPMAALATIVALLAFVVLAPRFAKGPGAAEGGEMPFELYTHCGIDEAFFDGRYYEAAEPLSDGSGNPPPGWGNPSQDGTIRVISATEARFHSDAGDVLLRVRPGATGFKRLCA</sequence>
<reference evidence="2" key="1">
    <citation type="journal article" date="2019" name="Int. J. Syst. Evol. Microbiol.">
        <title>The Global Catalogue of Microorganisms (GCM) 10K type strain sequencing project: providing services to taxonomists for standard genome sequencing and annotation.</title>
        <authorList>
            <consortium name="The Broad Institute Genomics Platform"/>
            <consortium name="The Broad Institute Genome Sequencing Center for Infectious Disease"/>
            <person name="Wu L."/>
            <person name="Ma J."/>
        </authorList>
    </citation>
    <scope>NUCLEOTIDE SEQUENCE [LARGE SCALE GENOMIC DNA]</scope>
    <source>
        <strain evidence="2">CGMCC 4.7152</strain>
    </source>
</reference>
<comment type="caution">
    <text evidence="1">The sequence shown here is derived from an EMBL/GenBank/DDBJ whole genome shotgun (WGS) entry which is preliminary data.</text>
</comment>
<dbReference type="EMBL" id="JBHSIU010000030">
    <property type="protein sequence ID" value="MFC5001181.1"/>
    <property type="molecule type" value="Genomic_DNA"/>
</dbReference>
<dbReference type="Proteomes" id="UP001595912">
    <property type="component" value="Unassembled WGS sequence"/>
</dbReference>
<evidence type="ECO:0000313" key="2">
    <source>
        <dbReference type="Proteomes" id="UP001595912"/>
    </source>
</evidence>
<keyword evidence="2" id="KW-1185">Reference proteome</keyword>
<organism evidence="1 2">
    <name type="scientific">Dactylosporangium cerinum</name>
    <dbReference type="NCBI Taxonomy" id="1434730"/>
    <lineage>
        <taxon>Bacteria</taxon>
        <taxon>Bacillati</taxon>
        <taxon>Actinomycetota</taxon>
        <taxon>Actinomycetes</taxon>
        <taxon>Micromonosporales</taxon>
        <taxon>Micromonosporaceae</taxon>
        <taxon>Dactylosporangium</taxon>
    </lineage>
</organism>